<keyword evidence="3" id="KW-1185">Reference proteome</keyword>
<reference evidence="2 3" key="1">
    <citation type="submission" date="2017-04" db="EMBL/GenBank/DDBJ databases">
        <title>The new phylogeny of genus Mycobacterium.</title>
        <authorList>
            <person name="Tortoli E."/>
            <person name="Trovato A."/>
            <person name="Cirillo D.M."/>
        </authorList>
    </citation>
    <scope>NUCLEOTIDE SEQUENCE [LARGE SCALE GENOMIC DNA]</scope>
    <source>
        <strain evidence="2 3">KCTC 19819</strain>
    </source>
</reference>
<dbReference type="Pfam" id="PF13738">
    <property type="entry name" value="Pyr_redox_3"/>
    <property type="match status" value="1"/>
</dbReference>
<feature type="region of interest" description="Disordered" evidence="1">
    <location>
        <begin position="19"/>
        <end position="41"/>
    </location>
</feature>
<proteinExistence type="predicted"/>
<dbReference type="AlphaFoldDB" id="A0AA91PEM6"/>
<dbReference type="InterPro" id="IPR051209">
    <property type="entry name" value="FAD-bind_Monooxygenase_sf"/>
</dbReference>
<dbReference type="PANTHER" id="PTHR42877:SF4">
    <property type="entry name" value="FAD_NAD(P)-BINDING DOMAIN-CONTAINING PROTEIN-RELATED"/>
    <property type="match status" value="1"/>
</dbReference>
<evidence type="ECO:0000256" key="1">
    <source>
        <dbReference type="SAM" id="MobiDB-lite"/>
    </source>
</evidence>
<dbReference type="GO" id="GO:0004497">
    <property type="term" value="F:monooxygenase activity"/>
    <property type="evidence" value="ECO:0007669"/>
    <property type="project" value="UniProtKB-KW"/>
</dbReference>
<dbReference type="SUPFAM" id="SSF51905">
    <property type="entry name" value="FAD/NAD(P)-binding domain"/>
    <property type="match status" value="1"/>
</dbReference>
<organism evidence="2 3">
    <name type="scientific">Mycolicibacillus koreensis</name>
    <dbReference type="NCBI Taxonomy" id="1069220"/>
    <lineage>
        <taxon>Bacteria</taxon>
        <taxon>Bacillati</taxon>
        <taxon>Actinomycetota</taxon>
        <taxon>Actinomycetes</taxon>
        <taxon>Mycobacteriales</taxon>
        <taxon>Mycobacteriaceae</taxon>
        <taxon>Mycolicibacillus</taxon>
    </lineage>
</organism>
<accession>A0AA91PEM6</accession>
<comment type="caution">
    <text evidence="2">The sequence shown here is derived from an EMBL/GenBank/DDBJ whole genome shotgun (WGS) entry which is preliminary data.</text>
</comment>
<keyword evidence="2" id="KW-0560">Oxidoreductase</keyword>
<keyword evidence="2" id="KW-0503">Monooxygenase</keyword>
<dbReference type="PRINTS" id="PR00368">
    <property type="entry name" value="FADPNR"/>
</dbReference>
<dbReference type="PANTHER" id="PTHR42877">
    <property type="entry name" value="L-ORNITHINE N(5)-MONOOXYGENASE-RELATED"/>
    <property type="match status" value="1"/>
</dbReference>
<dbReference type="Gene3D" id="3.50.50.60">
    <property type="entry name" value="FAD/NAD(P)-binding domain"/>
    <property type="match status" value="2"/>
</dbReference>
<dbReference type="EMBL" id="NCXO01000017">
    <property type="protein sequence ID" value="OSC33771.1"/>
    <property type="molecule type" value="Genomic_DNA"/>
</dbReference>
<dbReference type="Proteomes" id="UP000193577">
    <property type="component" value="Unassembled WGS sequence"/>
</dbReference>
<sequence length="566" mass="62327">MGAAPGRCGAATGVLLRLGRSGTRASPRPSRHHRALQNNRDAKRTDVIPQHTVAVIGAGPAGIGAAVRLKQAGIDDFVIVERADEPGGSWRDNDYPGIGVDVPHFTYQYSFARNSNWSRIFPKGEEVKAYHCRVAEEHGLYPHLRFGVEIVKEEWDDATGYWRLHTAAGEEMTARYILSAVGAFINPKDDPGIPGFDTFAGKILRPTEWDHDYDLTGKRVGIIGTGASSVQITPAIAPEVGSLAVFQRTPVWCWPKPDFAIGPVLRTVLGRGATQSLLSGIALGLVEALTRLLVYTPPAIANRATALMDSGARAVYRGYLRTVVRDRDARRALTPRYGLLGKRPTLSNTFVQAFNRDNVELVDSAIEEITANGVRTADGRERELDALVVAVGYELFSDPESYRIGTVVGVDGFDLGEFYNTHRLQAYESVAVHGLPNRWILVGPYSWTGTGWHFMVESSARHAVRAICEASLRGCDVVEVTAEAQQRYHAKIQHQGRNIQHYFQVRNKGLRTYYVNSQGDMPYIRPTTALQSRRAASSYPFSDYSWRTVPLPVDESPSGVGLEGVR</sequence>
<dbReference type="PRINTS" id="PR00469">
    <property type="entry name" value="PNDRDTASEII"/>
</dbReference>
<gene>
    <name evidence="2" type="ORF">B8W67_09570</name>
</gene>
<evidence type="ECO:0000313" key="3">
    <source>
        <dbReference type="Proteomes" id="UP000193577"/>
    </source>
</evidence>
<protein>
    <submittedName>
        <fullName evidence="2">Monooxygenase</fullName>
    </submittedName>
</protein>
<evidence type="ECO:0000313" key="2">
    <source>
        <dbReference type="EMBL" id="OSC33771.1"/>
    </source>
</evidence>
<name>A0AA91PEM6_9MYCO</name>
<dbReference type="InterPro" id="IPR036188">
    <property type="entry name" value="FAD/NAD-bd_sf"/>
</dbReference>